<evidence type="ECO:0000256" key="8">
    <source>
        <dbReference type="ARBA" id="ARBA00023224"/>
    </source>
</evidence>
<dbReference type="PANTHER" id="PTHR22752:SF11">
    <property type="entry name" value="G-PROTEIN COUPLED RECEPTOR 62"/>
    <property type="match status" value="1"/>
</dbReference>
<dbReference type="InterPro" id="IPR017452">
    <property type="entry name" value="GPCR_Rhodpsn_7TM"/>
</dbReference>
<proteinExistence type="inferred from homology"/>
<feature type="transmembrane region" description="Helical" evidence="11">
    <location>
        <begin position="289"/>
        <end position="308"/>
    </location>
</feature>
<evidence type="ECO:0000256" key="6">
    <source>
        <dbReference type="ARBA" id="ARBA00023136"/>
    </source>
</evidence>
<feature type="transmembrane region" description="Helical" evidence="11">
    <location>
        <begin position="38"/>
        <end position="61"/>
    </location>
</feature>
<dbReference type="Pfam" id="PF00001">
    <property type="entry name" value="7tm_1"/>
    <property type="match status" value="1"/>
</dbReference>
<gene>
    <name evidence="13" type="primary">Gprx</name>
    <name evidence="13" type="ORF">PIPCHL_R09357</name>
</gene>
<dbReference type="PROSITE" id="PS00237">
    <property type="entry name" value="G_PROTEIN_RECEP_F1_1"/>
    <property type="match status" value="1"/>
</dbReference>
<protein>
    <submittedName>
        <fullName evidence="13">GPRX protein</fullName>
    </submittedName>
</protein>
<keyword evidence="2" id="KW-1003">Cell membrane</keyword>
<keyword evidence="6 11" id="KW-0472">Membrane</keyword>
<evidence type="ECO:0000259" key="12">
    <source>
        <dbReference type="PROSITE" id="PS50262"/>
    </source>
</evidence>
<sequence length="393" mass="43354">IAQEVVGLFCMILLTLTALVANTVVLVVILKTPLFRKFIFVCHLCVVDLLSAIFLMPLGIISSSSCFNRVIYSIAECKALIFLNICFISASILTIAIISVERYYYIVHPLRYEVKMTIRLAVAGVIFIWVKSALITILALVAWPQGNGATSASRCTVYWSPGAHKKVFVILFSITCFFLPTIIILAVYSSVYRVARTASLQQAPVPVPAQAIASRHRCDSIASQVTIIITRILPLPKLIPDRLLGSNKAILTLVLIVGQFLCCWLPFFAFHLHSSVTVGTLGGGHGEMVVTWIAYSSFAINPFFYGLLNRQIREELARLRRSCLSRPLGQELCLSISEASVQENFLQFLQRATCTLETHTSCISPSPSPSPRNRLDQTTTGFPIPGQVPEQSS</sequence>
<evidence type="ECO:0000256" key="11">
    <source>
        <dbReference type="SAM" id="Phobius"/>
    </source>
</evidence>
<feature type="transmembrane region" description="Helical" evidence="11">
    <location>
        <begin position="6"/>
        <end position="29"/>
    </location>
</feature>
<dbReference type="Gene3D" id="1.20.1070.10">
    <property type="entry name" value="Rhodopsin 7-helix transmembrane proteins"/>
    <property type="match status" value="1"/>
</dbReference>
<evidence type="ECO:0000256" key="7">
    <source>
        <dbReference type="ARBA" id="ARBA00023170"/>
    </source>
</evidence>
<dbReference type="InterPro" id="IPR000276">
    <property type="entry name" value="GPCR_Rhodpsn"/>
</dbReference>
<dbReference type="CDD" id="cd15220">
    <property type="entry name" value="7tmA_GPR61_GPR62-like"/>
    <property type="match status" value="1"/>
</dbReference>
<evidence type="ECO:0000256" key="4">
    <source>
        <dbReference type="ARBA" id="ARBA00022989"/>
    </source>
</evidence>
<keyword evidence="4 11" id="KW-1133">Transmembrane helix</keyword>
<dbReference type="GO" id="GO:0043235">
    <property type="term" value="C:receptor complex"/>
    <property type="evidence" value="ECO:0007669"/>
    <property type="project" value="TreeGrafter"/>
</dbReference>
<feature type="region of interest" description="Disordered" evidence="10">
    <location>
        <begin position="360"/>
        <end position="393"/>
    </location>
</feature>
<dbReference type="GO" id="GO:0004930">
    <property type="term" value="F:G protein-coupled receptor activity"/>
    <property type="evidence" value="ECO:0007669"/>
    <property type="project" value="UniProtKB-KW"/>
</dbReference>
<keyword evidence="5 9" id="KW-0297">G-protein coupled receptor</keyword>
<dbReference type="SUPFAM" id="SSF81321">
    <property type="entry name" value="Family A G protein-coupled receptor-like"/>
    <property type="match status" value="1"/>
</dbReference>
<comment type="caution">
    <text evidence="13">The sequence shown here is derived from an EMBL/GenBank/DDBJ whole genome shotgun (WGS) entry which is preliminary data.</text>
</comment>
<accession>A0A7L0IYA3</accession>
<feature type="non-terminal residue" evidence="13">
    <location>
        <position position="1"/>
    </location>
</feature>
<evidence type="ECO:0000256" key="5">
    <source>
        <dbReference type="ARBA" id="ARBA00023040"/>
    </source>
</evidence>
<dbReference type="PRINTS" id="PR00237">
    <property type="entry name" value="GPCRRHODOPSN"/>
</dbReference>
<dbReference type="GO" id="GO:0005886">
    <property type="term" value="C:plasma membrane"/>
    <property type="evidence" value="ECO:0007669"/>
    <property type="project" value="UniProtKB-SubCell"/>
</dbReference>
<reference evidence="13 14" key="1">
    <citation type="submission" date="2019-09" db="EMBL/GenBank/DDBJ databases">
        <title>Bird 10,000 Genomes (B10K) Project - Family phase.</title>
        <authorList>
            <person name="Zhang G."/>
        </authorList>
    </citation>
    <scope>NUCLEOTIDE SEQUENCE [LARGE SCALE GENOMIC DNA]</scope>
    <source>
        <strain evidence="13">B10K-DU-007-02</strain>
        <tissue evidence="13">Mixed tissue sample</tissue>
    </source>
</reference>
<keyword evidence="7 9" id="KW-0675">Receptor</keyword>
<dbReference type="PROSITE" id="PS50262">
    <property type="entry name" value="G_PROTEIN_RECEP_F1_2"/>
    <property type="match status" value="1"/>
</dbReference>
<name>A0A7L0IYA3_PIPCL</name>
<organism evidence="13 14">
    <name type="scientific">Piprites chloris</name>
    <name type="common">Wing-barred manakin</name>
    <dbReference type="NCBI Taxonomy" id="114369"/>
    <lineage>
        <taxon>Eukaryota</taxon>
        <taxon>Metazoa</taxon>
        <taxon>Chordata</taxon>
        <taxon>Craniata</taxon>
        <taxon>Vertebrata</taxon>
        <taxon>Euteleostomi</taxon>
        <taxon>Archelosauria</taxon>
        <taxon>Archosauria</taxon>
        <taxon>Dinosauria</taxon>
        <taxon>Saurischia</taxon>
        <taxon>Theropoda</taxon>
        <taxon>Coelurosauria</taxon>
        <taxon>Aves</taxon>
        <taxon>Neognathae</taxon>
        <taxon>Neoaves</taxon>
        <taxon>Telluraves</taxon>
        <taxon>Australaves</taxon>
        <taxon>Passeriformes</taxon>
        <taxon>Pipridae</taxon>
        <taxon>Piprites</taxon>
    </lineage>
</organism>
<dbReference type="Proteomes" id="UP000520962">
    <property type="component" value="Unassembled WGS sequence"/>
</dbReference>
<evidence type="ECO:0000256" key="10">
    <source>
        <dbReference type="SAM" id="MobiDB-lite"/>
    </source>
</evidence>
<dbReference type="AlphaFoldDB" id="A0A7L0IYA3"/>
<keyword evidence="3 9" id="KW-0812">Transmembrane</keyword>
<evidence type="ECO:0000256" key="3">
    <source>
        <dbReference type="ARBA" id="ARBA00022692"/>
    </source>
</evidence>
<feature type="transmembrane region" description="Helical" evidence="11">
    <location>
        <begin position="167"/>
        <end position="188"/>
    </location>
</feature>
<evidence type="ECO:0000256" key="1">
    <source>
        <dbReference type="ARBA" id="ARBA00004651"/>
    </source>
</evidence>
<evidence type="ECO:0000256" key="2">
    <source>
        <dbReference type="ARBA" id="ARBA00022475"/>
    </source>
</evidence>
<evidence type="ECO:0000313" key="14">
    <source>
        <dbReference type="Proteomes" id="UP000520962"/>
    </source>
</evidence>
<dbReference type="PANTHER" id="PTHR22752">
    <property type="entry name" value="G PROTEIN-COUPLED RECEPTOR"/>
    <property type="match status" value="1"/>
</dbReference>
<keyword evidence="14" id="KW-1185">Reference proteome</keyword>
<keyword evidence="8 9" id="KW-0807">Transducer</keyword>
<comment type="similarity">
    <text evidence="9">Belongs to the G-protein coupled receptor 1 family.</text>
</comment>
<feature type="transmembrane region" description="Helical" evidence="11">
    <location>
        <begin position="120"/>
        <end position="143"/>
    </location>
</feature>
<dbReference type="GO" id="GO:0005768">
    <property type="term" value="C:endosome"/>
    <property type="evidence" value="ECO:0007669"/>
    <property type="project" value="TreeGrafter"/>
</dbReference>
<evidence type="ECO:0000256" key="9">
    <source>
        <dbReference type="RuleBase" id="RU000688"/>
    </source>
</evidence>
<feature type="transmembrane region" description="Helical" evidence="11">
    <location>
        <begin position="249"/>
        <end position="269"/>
    </location>
</feature>
<feature type="non-terminal residue" evidence="13">
    <location>
        <position position="393"/>
    </location>
</feature>
<evidence type="ECO:0000313" key="13">
    <source>
        <dbReference type="EMBL" id="NXK36343.1"/>
    </source>
</evidence>
<dbReference type="EMBL" id="VXAH01000155">
    <property type="protein sequence ID" value="NXK36343.1"/>
    <property type="molecule type" value="Genomic_DNA"/>
</dbReference>
<feature type="domain" description="G-protein coupled receptors family 1 profile" evidence="12">
    <location>
        <begin position="21"/>
        <end position="305"/>
    </location>
</feature>
<comment type="subcellular location">
    <subcellularLocation>
        <location evidence="1">Cell membrane</location>
        <topology evidence="1">Multi-pass membrane protein</topology>
    </subcellularLocation>
</comment>
<feature type="transmembrane region" description="Helical" evidence="11">
    <location>
        <begin position="81"/>
        <end position="100"/>
    </location>
</feature>